<dbReference type="InterPro" id="IPR008580">
    <property type="entry name" value="PPPDE_dom"/>
</dbReference>
<dbReference type="PROSITE" id="PS51396">
    <property type="entry name" value="PUL"/>
    <property type="match status" value="1"/>
</dbReference>
<keyword evidence="8" id="KW-1185">Reference proteome</keyword>
<dbReference type="PROSITE" id="PS51858">
    <property type="entry name" value="PPPDE"/>
    <property type="match status" value="1"/>
</dbReference>
<dbReference type="InParanoid" id="A0A369J285"/>
<dbReference type="SMART" id="SM01179">
    <property type="entry name" value="DUF862"/>
    <property type="match status" value="1"/>
</dbReference>
<dbReference type="InterPro" id="IPR013535">
    <property type="entry name" value="PUL_dom"/>
</dbReference>
<dbReference type="SUPFAM" id="SSF52833">
    <property type="entry name" value="Thioredoxin-like"/>
    <property type="match status" value="1"/>
</dbReference>
<evidence type="ECO:0008006" key="9">
    <source>
        <dbReference type="Google" id="ProtNLM"/>
    </source>
</evidence>
<dbReference type="GO" id="GO:0006508">
    <property type="term" value="P:proteolysis"/>
    <property type="evidence" value="ECO:0007669"/>
    <property type="project" value="UniProtKB-KW"/>
</dbReference>
<name>A0A369J285_HYPMA</name>
<dbReference type="PROSITE" id="PS00194">
    <property type="entry name" value="THIOREDOXIN_1"/>
    <property type="match status" value="1"/>
</dbReference>
<feature type="domain" description="PPPDE" evidence="6">
    <location>
        <begin position="3"/>
        <end position="143"/>
    </location>
</feature>
<protein>
    <recommendedName>
        <fullName evidence="9">Desumoylating isopeptidase 1</fullName>
    </recommendedName>
</protein>
<dbReference type="Proteomes" id="UP000076154">
    <property type="component" value="Unassembled WGS sequence"/>
</dbReference>
<dbReference type="EMBL" id="LUEZ02000184">
    <property type="protein sequence ID" value="RDB15260.1"/>
    <property type="molecule type" value="Genomic_DNA"/>
</dbReference>
<comment type="similarity">
    <text evidence="1">Belongs to the DeSI family.</text>
</comment>
<dbReference type="InterPro" id="IPR042266">
    <property type="entry name" value="PPPDE_sf"/>
</dbReference>
<dbReference type="GO" id="GO:0008233">
    <property type="term" value="F:peptidase activity"/>
    <property type="evidence" value="ECO:0007669"/>
    <property type="project" value="UniProtKB-KW"/>
</dbReference>
<dbReference type="InterPro" id="IPR013766">
    <property type="entry name" value="Thioredoxin_domain"/>
</dbReference>
<comment type="caution">
    <text evidence="7">The sequence shown here is derived from an EMBL/GenBank/DDBJ whole genome shotgun (WGS) entry which is preliminary data.</text>
</comment>
<dbReference type="AlphaFoldDB" id="A0A369J285"/>
<evidence type="ECO:0000313" key="7">
    <source>
        <dbReference type="EMBL" id="RDB15260.1"/>
    </source>
</evidence>
<dbReference type="PROSITE" id="PS51352">
    <property type="entry name" value="THIOREDOXIN_2"/>
    <property type="match status" value="1"/>
</dbReference>
<dbReference type="GO" id="GO:0070646">
    <property type="term" value="P:protein modification by small protein removal"/>
    <property type="evidence" value="ECO:0007669"/>
    <property type="project" value="TreeGrafter"/>
</dbReference>
<dbReference type="InterPro" id="IPR017937">
    <property type="entry name" value="Thioredoxin_CS"/>
</dbReference>
<evidence type="ECO:0000256" key="2">
    <source>
        <dbReference type="ARBA" id="ARBA00022670"/>
    </source>
</evidence>
<evidence type="ECO:0000313" key="8">
    <source>
        <dbReference type="Proteomes" id="UP000076154"/>
    </source>
</evidence>
<dbReference type="Pfam" id="PF05903">
    <property type="entry name" value="Peptidase_C97"/>
    <property type="match status" value="1"/>
</dbReference>
<dbReference type="InterPro" id="IPR011989">
    <property type="entry name" value="ARM-like"/>
</dbReference>
<gene>
    <name evidence="7" type="ORF">Hypma_004803</name>
</gene>
<evidence type="ECO:0000256" key="3">
    <source>
        <dbReference type="ARBA" id="ARBA00022801"/>
    </source>
</evidence>
<feature type="domain" description="PUL" evidence="5">
    <location>
        <begin position="325"/>
        <end position="638"/>
    </location>
</feature>
<organism evidence="7 8">
    <name type="scientific">Hypsizygus marmoreus</name>
    <name type="common">White beech mushroom</name>
    <name type="synonym">Agaricus marmoreus</name>
    <dbReference type="NCBI Taxonomy" id="39966"/>
    <lineage>
        <taxon>Eukaryota</taxon>
        <taxon>Fungi</taxon>
        <taxon>Dikarya</taxon>
        <taxon>Basidiomycota</taxon>
        <taxon>Agaricomycotina</taxon>
        <taxon>Agaricomycetes</taxon>
        <taxon>Agaricomycetidae</taxon>
        <taxon>Agaricales</taxon>
        <taxon>Tricholomatineae</taxon>
        <taxon>Lyophyllaceae</taxon>
        <taxon>Hypsizygus</taxon>
    </lineage>
</organism>
<dbReference type="Gene3D" id="3.40.30.10">
    <property type="entry name" value="Glutaredoxin"/>
    <property type="match status" value="1"/>
</dbReference>
<accession>A0A369J285</accession>
<dbReference type="Gene3D" id="1.25.10.10">
    <property type="entry name" value="Leucine-rich Repeat Variant"/>
    <property type="match status" value="1"/>
</dbReference>
<evidence type="ECO:0000256" key="1">
    <source>
        <dbReference type="ARBA" id="ARBA00008140"/>
    </source>
</evidence>
<dbReference type="Gene3D" id="3.90.1720.30">
    <property type="entry name" value="PPPDE domains"/>
    <property type="match status" value="1"/>
</dbReference>
<sequence length="641" mass="69179">MATLVQLYVYDLSNGMARQLSRQLTGRQIDGIWHTSVVVFGNEIFYGQGINTTLPGRSHHGAPLQVIDMGETAIDEETFDEYVTEMKEHYTADKYHLLEFNCNSFTNDCIGFLTGGAIPNYIKDLPTDFLSTPFGAALRPTIDAMYQRPAPGETAPRVPAPIPATTPEPQLAASILQAVASQAQATSTPATQTLTAPIHVITNPASFHSFLRSHRAAVAFFTDVTCGPCKMIEPVFERLSEEKGVKADGSGVGFAKIDIGVGLGQSLATEWSIRATPTFIFFLDGKKVDELKGANASELRSQVDLLVFQAFPPHPHTSLSLPAIQALSLNPILFTQVPSIDTVIAKLSSFIDSTATWPPTHQTQVQVKQTLAGSVAPYLKSRFSSTPATKLPSASSTLLAAWSQATSTLVSALPIASLFPLVDLWRLAFLDPNVGSWSNPSTSTDPLYIFIHKAATALRTSDPNPTSNPRNYILTVLRLLSNTFSSPALAQKLLVSARVSLTAVLIPSLLHADAAVRTAAASLAFNVAAFLQKGRVDKINAVSSGIVTEDEDWEVEMVSAVIEALDREVSSEEVVHRLSASLAFLLRLSPSYETQISPLLDVLQAREVLKRKLLKGGCGESGVSKKEVKKLVEEVANKLCP</sequence>
<feature type="domain" description="Thioredoxin" evidence="4">
    <location>
        <begin position="149"/>
        <end position="308"/>
    </location>
</feature>
<keyword evidence="2" id="KW-0645">Protease</keyword>
<dbReference type="Pfam" id="PF00085">
    <property type="entry name" value="Thioredoxin"/>
    <property type="match status" value="1"/>
</dbReference>
<reference evidence="7" key="1">
    <citation type="submission" date="2018-04" db="EMBL/GenBank/DDBJ databases">
        <title>Whole genome sequencing of Hypsizygus marmoreus.</title>
        <authorList>
            <person name="Choi I.-G."/>
            <person name="Min B."/>
            <person name="Kim J.-G."/>
            <person name="Kim S."/>
            <person name="Oh Y.-L."/>
            <person name="Kong W.-S."/>
            <person name="Park H."/>
            <person name="Jeong J."/>
            <person name="Song E.-S."/>
        </authorList>
    </citation>
    <scope>NUCLEOTIDE SEQUENCE [LARGE SCALE GENOMIC DNA]</scope>
    <source>
        <strain evidence="7">51987-8</strain>
    </source>
</reference>
<dbReference type="Pfam" id="PF08324">
    <property type="entry name" value="PUL"/>
    <property type="match status" value="1"/>
</dbReference>
<evidence type="ECO:0000259" key="4">
    <source>
        <dbReference type="PROSITE" id="PS51352"/>
    </source>
</evidence>
<dbReference type="PANTHER" id="PTHR12378">
    <property type="entry name" value="DESUMOYLATING ISOPEPTIDASE"/>
    <property type="match status" value="1"/>
</dbReference>
<keyword evidence="3" id="KW-0378">Hydrolase</keyword>
<dbReference type="PANTHER" id="PTHR12378:SF7">
    <property type="entry name" value="DESUMOYLATING ISOPEPTIDASE 1"/>
    <property type="match status" value="1"/>
</dbReference>
<dbReference type="STRING" id="39966.A0A369J285"/>
<evidence type="ECO:0000259" key="5">
    <source>
        <dbReference type="PROSITE" id="PS51396"/>
    </source>
</evidence>
<proteinExistence type="inferred from homology"/>
<evidence type="ECO:0000259" key="6">
    <source>
        <dbReference type="PROSITE" id="PS51858"/>
    </source>
</evidence>
<dbReference type="OrthoDB" id="21221at2759"/>
<dbReference type="CDD" id="cd02947">
    <property type="entry name" value="TRX_family"/>
    <property type="match status" value="1"/>
</dbReference>
<dbReference type="InterPro" id="IPR036249">
    <property type="entry name" value="Thioredoxin-like_sf"/>
</dbReference>